<dbReference type="GO" id="GO:0005524">
    <property type="term" value="F:ATP binding"/>
    <property type="evidence" value="ECO:0007669"/>
    <property type="project" value="UniProtKB-KW"/>
</dbReference>
<evidence type="ECO:0000256" key="7">
    <source>
        <dbReference type="PROSITE-ProRule" id="PRU00782"/>
    </source>
</evidence>
<feature type="domain" description="Myosin motor" evidence="8">
    <location>
        <begin position="1"/>
        <end position="217"/>
    </location>
</feature>
<protein>
    <recommendedName>
        <fullName evidence="8">Myosin motor domain-containing protein</fullName>
    </recommendedName>
</protein>
<evidence type="ECO:0000256" key="5">
    <source>
        <dbReference type="ARBA" id="ARBA00023175"/>
    </source>
</evidence>
<dbReference type="GO" id="GO:0016459">
    <property type="term" value="C:myosin complex"/>
    <property type="evidence" value="ECO:0007669"/>
    <property type="project" value="UniProtKB-KW"/>
</dbReference>
<reference evidence="9 10" key="1">
    <citation type="submission" date="2018-11" db="EMBL/GenBank/DDBJ databases">
        <authorList>
            <consortium name="Pathogen Informatics"/>
        </authorList>
    </citation>
    <scope>NUCLEOTIDE SEQUENCE [LARGE SCALE GENOMIC DNA]</scope>
</reference>
<dbReference type="GO" id="GO:0005902">
    <property type="term" value="C:microvillus"/>
    <property type="evidence" value="ECO:0007669"/>
    <property type="project" value="TreeGrafter"/>
</dbReference>
<dbReference type="Gene3D" id="1.20.58.530">
    <property type="match status" value="1"/>
</dbReference>
<comment type="caution">
    <text evidence="7">Lacks conserved residue(s) required for the propagation of feature annotation.</text>
</comment>
<dbReference type="Gene3D" id="1.20.120.720">
    <property type="entry name" value="Myosin VI head, motor domain, U50 subdomain"/>
    <property type="match status" value="1"/>
</dbReference>
<evidence type="ECO:0000313" key="9">
    <source>
        <dbReference type="EMBL" id="VDN31695.1"/>
    </source>
</evidence>
<dbReference type="GO" id="GO:0051015">
    <property type="term" value="F:actin filament binding"/>
    <property type="evidence" value="ECO:0007669"/>
    <property type="project" value="TreeGrafter"/>
</dbReference>
<gene>
    <name evidence="9" type="ORF">CGOC_LOCUS11893</name>
</gene>
<proteinExistence type="inferred from homology"/>
<dbReference type="SMART" id="SM00242">
    <property type="entry name" value="MYSc"/>
    <property type="match status" value="1"/>
</dbReference>
<dbReference type="PANTHER" id="PTHR13140">
    <property type="entry name" value="MYOSIN"/>
    <property type="match status" value="1"/>
</dbReference>
<dbReference type="EMBL" id="UYRV01119423">
    <property type="protein sequence ID" value="VDN31695.1"/>
    <property type="molecule type" value="Genomic_DNA"/>
</dbReference>
<evidence type="ECO:0000256" key="2">
    <source>
        <dbReference type="ARBA" id="ARBA00022741"/>
    </source>
</evidence>
<name>A0A3P7MPT0_CYLGO</name>
<dbReference type="AlphaFoldDB" id="A0A3P7MPT0"/>
<feature type="non-terminal residue" evidence="9">
    <location>
        <position position="1"/>
    </location>
</feature>
<evidence type="ECO:0000256" key="6">
    <source>
        <dbReference type="ARBA" id="ARBA00023203"/>
    </source>
</evidence>
<keyword evidence="10" id="KW-1185">Reference proteome</keyword>
<dbReference type="SUPFAM" id="SSF52540">
    <property type="entry name" value="P-loop containing nucleoside triphosphate hydrolases"/>
    <property type="match status" value="1"/>
</dbReference>
<accession>A0A3P7MPT0</accession>
<dbReference type="GO" id="GO:0007368">
    <property type="term" value="P:determination of left/right symmetry"/>
    <property type="evidence" value="ECO:0007669"/>
    <property type="project" value="UniProtKB-ARBA"/>
</dbReference>
<evidence type="ECO:0000313" key="10">
    <source>
        <dbReference type="Proteomes" id="UP000271889"/>
    </source>
</evidence>
<dbReference type="FunFam" id="1.20.58.530:FF:000004">
    <property type="entry name" value="Unconventional myosin ID"/>
    <property type="match status" value="1"/>
</dbReference>
<comment type="similarity">
    <text evidence="1 7">Belongs to the TRAFAC class myosin-kinesin ATPase superfamily. Myosin family.</text>
</comment>
<keyword evidence="6 7" id="KW-0009">Actin-binding</keyword>
<dbReference type="GO" id="GO:0006897">
    <property type="term" value="P:endocytosis"/>
    <property type="evidence" value="ECO:0007669"/>
    <property type="project" value="TreeGrafter"/>
</dbReference>
<dbReference type="PROSITE" id="PS51456">
    <property type="entry name" value="MYOSIN_MOTOR"/>
    <property type="match status" value="1"/>
</dbReference>
<dbReference type="GO" id="GO:0005546">
    <property type="term" value="F:phosphatidylinositol-4,5-bisphosphate binding"/>
    <property type="evidence" value="ECO:0007669"/>
    <property type="project" value="UniProtKB-ARBA"/>
</dbReference>
<keyword evidence="2" id="KW-0547">Nucleotide-binding</keyword>
<dbReference type="PRINTS" id="PR00193">
    <property type="entry name" value="MYOSINHEAVY"/>
</dbReference>
<dbReference type="GO" id="GO:0005886">
    <property type="term" value="C:plasma membrane"/>
    <property type="evidence" value="ECO:0007669"/>
    <property type="project" value="TreeGrafter"/>
</dbReference>
<dbReference type="InterPro" id="IPR027417">
    <property type="entry name" value="P-loop_NTPase"/>
</dbReference>
<sequence length="217" mass="25194">VIAARADVVAKSHDSNAALYTRDSLAKAVYDRLFSWIVQKINRSIRVEKKSMYESGTVIGVLDIYGFEIFGTNSFEQLCINYCNEKLQQLFIELVLKQEQEEYEREGIQWSKIDYFNNKIICDLVEEPKHGILAVLDDACANVGKVTDQIYLEELNKKLGSHRHFTSRGLKQTDKSMKYDEFKITHYAGDVTYSVNGFMDKNKDTLFQDLKRLMYNR</sequence>
<dbReference type="PANTHER" id="PTHR13140:SF713">
    <property type="entry name" value="UNCONVENTIONAL MYOSIN ID"/>
    <property type="match status" value="1"/>
</dbReference>
<keyword evidence="3" id="KW-0067">ATP-binding</keyword>
<dbReference type="InterPro" id="IPR001609">
    <property type="entry name" value="Myosin_head_motor_dom-like"/>
</dbReference>
<dbReference type="OrthoDB" id="6108017at2759"/>
<evidence type="ECO:0000256" key="3">
    <source>
        <dbReference type="ARBA" id="ARBA00022840"/>
    </source>
</evidence>
<dbReference type="GO" id="GO:0007015">
    <property type="term" value="P:actin filament organization"/>
    <property type="evidence" value="ECO:0007669"/>
    <property type="project" value="TreeGrafter"/>
</dbReference>
<keyword evidence="5" id="KW-0505">Motor protein</keyword>
<evidence type="ECO:0000259" key="8">
    <source>
        <dbReference type="PROSITE" id="PS51456"/>
    </source>
</evidence>
<evidence type="ECO:0000256" key="1">
    <source>
        <dbReference type="ARBA" id="ARBA00008314"/>
    </source>
</evidence>
<evidence type="ECO:0000256" key="4">
    <source>
        <dbReference type="ARBA" id="ARBA00023123"/>
    </source>
</evidence>
<dbReference type="Pfam" id="PF00063">
    <property type="entry name" value="Myosin_head"/>
    <property type="match status" value="1"/>
</dbReference>
<organism evidence="9 10">
    <name type="scientific">Cylicostephanus goldi</name>
    <name type="common">Nematode worm</name>
    <dbReference type="NCBI Taxonomy" id="71465"/>
    <lineage>
        <taxon>Eukaryota</taxon>
        <taxon>Metazoa</taxon>
        <taxon>Ecdysozoa</taxon>
        <taxon>Nematoda</taxon>
        <taxon>Chromadorea</taxon>
        <taxon>Rhabditida</taxon>
        <taxon>Rhabditina</taxon>
        <taxon>Rhabditomorpha</taxon>
        <taxon>Strongyloidea</taxon>
        <taxon>Strongylidae</taxon>
        <taxon>Cylicostephanus</taxon>
    </lineage>
</organism>
<dbReference type="GO" id="GO:0030048">
    <property type="term" value="P:actin filament-based movement"/>
    <property type="evidence" value="ECO:0007669"/>
    <property type="project" value="TreeGrafter"/>
</dbReference>
<dbReference type="GO" id="GO:0005737">
    <property type="term" value="C:cytoplasm"/>
    <property type="evidence" value="ECO:0007669"/>
    <property type="project" value="TreeGrafter"/>
</dbReference>
<dbReference type="GO" id="GO:0000146">
    <property type="term" value="F:microfilament motor activity"/>
    <property type="evidence" value="ECO:0007669"/>
    <property type="project" value="TreeGrafter"/>
</dbReference>
<dbReference type="Proteomes" id="UP000271889">
    <property type="component" value="Unassembled WGS sequence"/>
</dbReference>
<keyword evidence="4 7" id="KW-0518">Myosin</keyword>